<dbReference type="SUPFAM" id="SSF53448">
    <property type="entry name" value="Nucleotide-diphospho-sugar transferases"/>
    <property type="match status" value="1"/>
</dbReference>
<dbReference type="PANTHER" id="PTHR43179:SF7">
    <property type="entry name" value="RHAMNOSYLTRANSFERASE WBBL"/>
    <property type="match status" value="1"/>
</dbReference>
<dbReference type="PROSITE" id="PS51257">
    <property type="entry name" value="PROKAR_LIPOPROTEIN"/>
    <property type="match status" value="1"/>
</dbReference>
<dbReference type="PANTHER" id="PTHR43179">
    <property type="entry name" value="RHAMNOSYLTRANSFERASE WBBL"/>
    <property type="match status" value="1"/>
</dbReference>
<dbReference type="Pfam" id="PF00535">
    <property type="entry name" value="Glycos_transf_2"/>
    <property type="match status" value="1"/>
</dbReference>
<proteinExistence type="predicted"/>
<dbReference type="AlphaFoldDB" id="A0A0F7KB67"/>
<feature type="transmembrane region" description="Helical" evidence="1">
    <location>
        <begin position="279"/>
        <end position="304"/>
    </location>
</feature>
<dbReference type="InterPro" id="IPR029044">
    <property type="entry name" value="Nucleotide-diphossugar_trans"/>
</dbReference>
<gene>
    <name evidence="4" type="ORF">AAW31_01690</name>
    <name evidence="5" type="ORF">BCL69_101432</name>
</gene>
<keyword evidence="1" id="KW-0812">Transmembrane</keyword>
<dbReference type="Pfam" id="PF13632">
    <property type="entry name" value="Glyco_trans_2_3"/>
    <property type="match status" value="1"/>
</dbReference>
<dbReference type="Proteomes" id="UP000034156">
    <property type="component" value="Chromosome"/>
</dbReference>
<reference evidence="4 6" key="2">
    <citation type="journal article" date="2016" name="Genome Announc.">
        <title>Genome Sequence of Nitrosomonas communis Strain Nm2, a Mesophilic Ammonia-Oxidizing Bacterium Isolated from Mediterranean Soil.</title>
        <authorList>
            <person name="Kozlowski J.A."/>
            <person name="Kits K.D."/>
            <person name="Stein L.Y."/>
        </authorList>
    </citation>
    <scope>NUCLEOTIDE SEQUENCE [LARGE SCALE GENOMIC DNA]</scope>
    <source>
        <strain evidence="4 6">Nm2</strain>
    </source>
</reference>
<keyword evidence="1" id="KW-1133">Transmembrane helix</keyword>
<evidence type="ECO:0000313" key="4">
    <source>
        <dbReference type="EMBL" id="AKH36811.1"/>
    </source>
</evidence>
<name>A0A0F7KB67_9PROT</name>
<evidence type="ECO:0000313" key="6">
    <source>
        <dbReference type="Proteomes" id="UP000034156"/>
    </source>
</evidence>
<protein>
    <submittedName>
        <fullName evidence="4">Glycosyl transferase family 2</fullName>
    </submittedName>
</protein>
<keyword evidence="6" id="KW-1185">Reference proteome</keyword>
<dbReference type="Gene3D" id="3.90.550.10">
    <property type="entry name" value="Spore Coat Polysaccharide Biosynthesis Protein SpsA, Chain A"/>
    <property type="match status" value="1"/>
</dbReference>
<keyword evidence="1" id="KW-0472">Membrane</keyword>
<evidence type="ECO:0000259" key="2">
    <source>
        <dbReference type="Pfam" id="PF00535"/>
    </source>
</evidence>
<evidence type="ECO:0000259" key="3">
    <source>
        <dbReference type="Pfam" id="PF13632"/>
    </source>
</evidence>
<reference evidence="6" key="1">
    <citation type="submission" date="2015-05" db="EMBL/GenBank/DDBJ databases">
        <title>Draft genome of Nitrosomonas communis strain Nm2.</title>
        <authorList>
            <person name="Kozlowski J.A."/>
            <person name="Kits K.D."/>
            <person name="Stein L.Y."/>
        </authorList>
    </citation>
    <scope>NUCLEOTIDE SEQUENCE [LARGE SCALE GENOMIC DNA]</scope>
    <source>
        <strain evidence="6">Nm2</strain>
    </source>
</reference>
<dbReference type="InterPro" id="IPR001173">
    <property type="entry name" value="Glyco_trans_2-like"/>
</dbReference>
<dbReference type="PATRIC" id="fig|44574.3.peg.390"/>
<dbReference type="CDD" id="cd04186">
    <property type="entry name" value="GT_2_like_c"/>
    <property type="match status" value="1"/>
</dbReference>
<evidence type="ECO:0000313" key="5">
    <source>
        <dbReference type="EMBL" id="TYP90203.1"/>
    </source>
</evidence>
<dbReference type="Proteomes" id="UP000324176">
    <property type="component" value="Unassembled WGS sequence"/>
</dbReference>
<evidence type="ECO:0000256" key="1">
    <source>
        <dbReference type="SAM" id="Phobius"/>
    </source>
</evidence>
<evidence type="ECO:0000313" key="7">
    <source>
        <dbReference type="Proteomes" id="UP000324176"/>
    </source>
</evidence>
<feature type="domain" description="Glycosyltransferase 2-like" evidence="2">
    <location>
        <begin position="20"/>
        <end position="171"/>
    </location>
</feature>
<dbReference type="EMBL" id="CP011451">
    <property type="protein sequence ID" value="AKH36811.1"/>
    <property type="molecule type" value="Genomic_DNA"/>
</dbReference>
<feature type="domain" description="Glycosyltransferase 2-like" evidence="3">
    <location>
        <begin position="191"/>
        <end position="299"/>
    </location>
</feature>
<dbReference type="GO" id="GO:0016740">
    <property type="term" value="F:transferase activity"/>
    <property type="evidence" value="ECO:0007669"/>
    <property type="project" value="UniProtKB-KW"/>
</dbReference>
<accession>A0A0F7KB67</accession>
<dbReference type="OrthoDB" id="9771846at2"/>
<organism evidence="4 6">
    <name type="scientific">Nitrosomonas communis</name>
    <dbReference type="NCBI Taxonomy" id="44574"/>
    <lineage>
        <taxon>Bacteria</taxon>
        <taxon>Pseudomonadati</taxon>
        <taxon>Pseudomonadota</taxon>
        <taxon>Betaproteobacteria</taxon>
        <taxon>Nitrosomonadales</taxon>
        <taxon>Nitrosomonadaceae</taxon>
        <taxon>Nitrosomonas</taxon>
    </lineage>
</organism>
<dbReference type="RefSeq" id="WP_046848914.1">
    <property type="nucleotide sequence ID" value="NZ_CP011451.1"/>
</dbReference>
<keyword evidence="4" id="KW-0808">Transferase</keyword>
<sequence length="313" mass="35387">MITLQKDSSNQCDDARLPVSVIIVNYNAGSFLTACVSAIAGEVEEIVIVDNASTDASITTLASRFPAQSRIKLIQNTANLGFAAACNIGFRASTAPYILFLNPDCEPQKQSLQHMLSVLESDPGFGMVGGQLINPDGTEQGGARRDIPTPWRAFVRVSGLYRLEKFWPKLFPDFHLHKKPLPDKLVEVEATSGAMMLVRREALEAVDGWDEGYFLHCEDLDLCMRFRQKGWKILFVPDVQVLHYKGVCSQPRPIFVAWHKHRGMMLFYRKFFHDQYPRILMWLIFGGVWMRFAAVVTFHSISYLGSLARLRRG</sequence>
<dbReference type="EMBL" id="VNHT01000014">
    <property type="protein sequence ID" value="TYP90203.1"/>
    <property type="molecule type" value="Genomic_DNA"/>
</dbReference>
<dbReference type="KEGG" id="nco:AAW31_01690"/>
<reference evidence="5 7" key="3">
    <citation type="submission" date="2019-07" db="EMBL/GenBank/DDBJ databases">
        <title>Active sludge and wastewater microbial communities from Klosterneuburg, Austria.</title>
        <authorList>
            <person name="Wagner M."/>
        </authorList>
    </citation>
    <scope>NUCLEOTIDE SEQUENCE [LARGE SCALE GENOMIC DNA]</scope>
    <source>
        <strain evidence="5 7">Nm2</strain>
    </source>
</reference>